<dbReference type="AlphaFoldDB" id="A0A327YXH2"/>
<proteinExistence type="predicted"/>
<dbReference type="RefSeq" id="WP_146617091.1">
    <property type="nucleotide sequence ID" value="NZ_JACHWI010000001.1"/>
</dbReference>
<comment type="caution">
    <text evidence="1">The sequence shown here is derived from an EMBL/GenBank/DDBJ whole genome shotgun (WGS) entry which is preliminary data.</text>
</comment>
<gene>
    <name evidence="1" type="ORF">B0I29_1306</name>
</gene>
<organism evidence="1 2">
    <name type="scientific">Actinoplanes lutulentus</name>
    <dbReference type="NCBI Taxonomy" id="1287878"/>
    <lineage>
        <taxon>Bacteria</taxon>
        <taxon>Bacillati</taxon>
        <taxon>Actinomycetota</taxon>
        <taxon>Actinomycetes</taxon>
        <taxon>Micromonosporales</taxon>
        <taxon>Micromonosporaceae</taxon>
        <taxon>Actinoplanes</taxon>
    </lineage>
</organism>
<dbReference type="EMBL" id="QLMJ01000030">
    <property type="protein sequence ID" value="RAK25798.1"/>
    <property type="molecule type" value="Genomic_DNA"/>
</dbReference>
<dbReference type="OrthoDB" id="4045431at2"/>
<evidence type="ECO:0000313" key="1">
    <source>
        <dbReference type="EMBL" id="RAK25798.1"/>
    </source>
</evidence>
<keyword evidence="2" id="KW-1185">Reference proteome</keyword>
<accession>A0A327YXH2</accession>
<evidence type="ECO:0000313" key="2">
    <source>
        <dbReference type="Proteomes" id="UP000249341"/>
    </source>
</evidence>
<name>A0A327YXH2_9ACTN</name>
<reference evidence="1 2" key="1">
    <citation type="submission" date="2018-06" db="EMBL/GenBank/DDBJ databases">
        <title>Genomic Encyclopedia of Type Strains, Phase III (KMG-III): the genomes of soil and plant-associated and newly described type strains.</title>
        <authorList>
            <person name="Whitman W."/>
        </authorList>
    </citation>
    <scope>NUCLEOTIDE SEQUENCE [LARGE SCALE GENOMIC DNA]</scope>
    <source>
        <strain evidence="1 2">CGMCC 4.7090</strain>
    </source>
</reference>
<sequence length="268" mass="29244">MTFKTHGDEQQQLHKLVEELSRVPLWTQRTSAPPPVVSPPGSALAEDDKHTGPYRMSYAVRFALTIAVEHLAGLRSSITDCATCAPHQVNLFLNSSYSILRGALENASRALWLMAPDESTERVRRRLCMQTGNIKQSDKFAELSGRSHPAPKATRLARLQEIADQAGLTGQSLSMPQYHEIVRAAGEAIAEGQGAHFEKLWKFCSGAAHGDEWASYGLQERGEIVLRSDGISYQATASTAILTTVTTETAAVITCAFALYDARMNPSS</sequence>
<protein>
    <submittedName>
        <fullName evidence="1">Uncharacterized protein</fullName>
    </submittedName>
</protein>
<dbReference type="Proteomes" id="UP000249341">
    <property type="component" value="Unassembled WGS sequence"/>
</dbReference>